<dbReference type="EMBL" id="GBRH01241565">
    <property type="protein sequence ID" value="JAD56330.1"/>
    <property type="molecule type" value="Transcribed_RNA"/>
</dbReference>
<name>A0A0A9B570_ARUDO</name>
<dbReference type="AlphaFoldDB" id="A0A0A9B570"/>
<reference evidence="1" key="1">
    <citation type="submission" date="2014-09" db="EMBL/GenBank/DDBJ databases">
        <authorList>
            <person name="Magalhaes I.L.F."/>
            <person name="Oliveira U."/>
            <person name="Santos F.R."/>
            <person name="Vidigal T.H.D.A."/>
            <person name="Brescovit A.D."/>
            <person name="Santos A.J."/>
        </authorList>
    </citation>
    <scope>NUCLEOTIDE SEQUENCE</scope>
    <source>
        <tissue evidence="1">Shoot tissue taken approximately 20 cm above the soil surface</tissue>
    </source>
</reference>
<protein>
    <submittedName>
        <fullName evidence="1">Uncharacterized protein</fullName>
    </submittedName>
</protein>
<accession>A0A0A9B570</accession>
<sequence>MNFAMLLILNKCEIASLYFK</sequence>
<proteinExistence type="predicted"/>
<evidence type="ECO:0000313" key="1">
    <source>
        <dbReference type="EMBL" id="JAD56330.1"/>
    </source>
</evidence>
<organism evidence="1">
    <name type="scientific">Arundo donax</name>
    <name type="common">Giant reed</name>
    <name type="synonym">Donax arundinaceus</name>
    <dbReference type="NCBI Taxonomy" id="35708"/>
    <lineage>
        <taxon>Eukaryota</taxon>
        <taxon>Viridiplantae</taxon>
        <taxon>Streptophyta</taxon>
        <taxon>Embryophyta</taxon>
        <taxon>Tracheophyta</taxon>
        <taxon>Spermatophyta</taxon>
        <taxon>Magnoliopsida</taxon>
        <taxon>Liliopsida</taxon>
        <taxon>Poales</taxon>
        <taxon>Poaceae</taxon>
        <taxon>PACMAD clade</taxon>
        <taxon>Arundinoideae</taxon>
        <taxon>Arundineae</taxon>
        <taxon>Arundo</taxon>
    </lineage>
</organism>
<reference evidence="1" key="2">
    <citation type="journal article" date="2015" name="Data Brief">
        <title>Shoot transcriptome of the giant reed, Arundo donax.</title>
        <authorList>
            <person name="Barrero R.A."/>
            <person name="Guerrero F.D."/>
            <person name="Moolhuijzen P."/>
            <person name="Goolsby J.A."/>
            <person name="Tidwell J."/>
            <person name="Bellgard S.E."/>
            <person name="Bellgard M.I."/>
        </authorList>
    </citation>
    <scope>NUCLEOTIDE SEQUENCE</scope>
    <source>
        <tissue evidence="1">Shoot tissue taken approximately 20 cm above the soil surface</tissue>
    </source>
</reference>